<dbReference type="RefSeq" id="WP_144346992.1">
    <property type="nucleotide sequence ID" value="NZ_VMKP01000001.1"/>
</dbReference>
<dbReference type="InterPro" id="IPR012175">
    <property type="entry name" value="Xanth_DH_ssu_bac"/>
</dbReference>
<dbReference type="PROSITE" id="PS51387">
    <property type="entry name" value="FAD_PCMH"/>
    <property type="match status" value="1"/>
</dbReference>
<dbReference type="EC" id="1.17.1.4" evidence="8"/>
<keyword evidence="2" id="KW-0479">Metal-binding</keyword>
<proteinExistence type="predicted"/>
<accession>A0A557RMU4</accession>
<dbReference type="InterPro" id="IPR006058">
    <property type="entry name" value="2Fe2S_fd_BS"/>
</dbReference>
<dbReference type="InterPro" id="IPR036683">
    <property type="entry name" value="CO_DH_flav_C_dom_sf"/>
</dbReference>
<dbReference type="Proteomes" id="UP000316688">
    <property type="component" value="Unassembled WGS sequence"/>
</dbReference>
<evidence type="ECO:0000256" key="4">
    <source>
        <dbReference type="ARBA" id="ARBA00023002"/>
    </source>
</evidence>
<evidence type="ECO:0000256" key="5">
    <source>
        <dbReference type="ARBA" id="ARBA00023004"/>
    </source>
</evidence>
<dbReference type="PANTHER" id="PTHR45444">
    <property type="entry name" value="XANTHINE DEHYDROGENASE"/>
    <property type="match status" value="1"/>
</dbReference>
<dbReference type="Gene3D" id="3.30.43.10">
    <property type="entry name" value="Uridine Diphospho-n-acetylenolpyruvylglucosamine Reductase, domain 2"/>
    <property type="match status" value="1"/>
</dbReference>
<comment type="caution">
    <text evidence="8">The sequence shown here is derived from an EMBL/GenBank/DDBJ whole genome shotgun (WGS) entry which is preliminary data.</text>
</comment>
<dbReference type="SUPFAM" id="SSF47741">
    <property type="entry name" value="CO dehydrogenase ISP C-domain like"/>
    <property type="match status" value="1"/>
</dbReference>
<reference evidence="8 9" key="1">
    <citation type="submission" date="2019-07" db="EMBL/GenBank/DDBJ databases">
        <title>Reclasification of Spiribacter aquaticus.</title>
        <authorList>
            <person name="Leon M.J."/>
            <person name="Sanchez-Porro C."/>
            <person name="Ventosa A."/>
        </authorList>
    </citation>
    <scope>NUCLEOTIDE SEQUENCE [LARGE SCALE GENOMIC DNA]</scope>
    <source>
        <strain evidence="8 9">SP30</strain>
    </source>
</reference>
<protein>
    <submittedName>
        <fullName evidence="8">Xanthine dehydrogenase small subunit</fullName>
        <ecNumber evidence="8">1.17.1.4</ecNumber>
    </submittedName>
</protein>
<evidence type="ECO:0000313" key="9">
    <source>
        <dbReference type="Proteomes" id="UP000316688"/>
    </source>
</evidence>
<evidence type="ECO:0000256" key="3">
    <source>
        <dbReference type="ARBA" id="ARBA00022827"/>
    </source>
</evidence>
<dbReference type="PROSITE" id="PS00197">
    <property type="entry name" value="2FE2S_FER_1"/>
    <property type="match status" value="1"/>
</dbReference>
<dbReference type="SUPFAM" id="SSF54292">
    <property type="entry name" value="2Fe-2S ferredoxin-like"/>
    <property type="match status" value="1"/>
</dbReference>
<dbReference type="InterPro" id="IPR016167">
    <property type="entry name" value="FAD-bd_PCMH_sub1"/>
</dbReference>
<gene>
    <name evidence="8" type="primary">xdhA</name>
    <name evidence="8" type="ORF">FPL11_01875</name>
</gene>
<evidence type="ECO:0000256" key="1">
    <source>
        <dbReference type="ARBA" id="ARBA00022630"/>
    </source>
</evidence>
<dbReference type="Pfam" id="PF00111">
    <property type="entry name" value="Fer2"/>
    <property type="match status" value="1"/>
</dbReference>
<dbReference type="SUPFAM" id="SSF55447">
    <property type="entry name" value="CO dehydrogenase flavoprotein C-terminal domain-like"/>
    <property type="match status" value="1"/>
</dbReference>
<dbReference type="SMART" id="SM01092">
    <property type="entry name" value="CO_deh_flav_C"/>
    <property type="match status" value="1"/>
</dbReference>
<dbReference type="AlphaFoldDB" id="A0A557RMU4"/>
<name>A0A557RMU4_9GAMM</name>
<dbReference type="Pfam" id="PF03450">
    <property type="entry name" value="CO_deh_flav_C"/>
    <property type="match status" value="1"/>
</dbReference>
<dbReference type="InterPro" id="IPR016208">
    <property type="entry name" value="Ald_Oxase/xanthine_DH-like"/>
</dbReference>
<evidence type="ECO:0000256" key="2">
    <source>
        <dbReference type="ARBA" id="ARBA00022723"/>
    </source>
</evidence>
<dbReference type="SUPFAM" id="SSF56176">
    <property type="entry name" value="FAD-binding/transporter-associated domain-like"/>
    <property type="match status" value="1"/>
</dbReference>
<dbReference type="Gene3D" id="3.30.390.50">
    <property type="entry name" value="CO dehydrogenase flavoprotein, C-terminal domain"/>
    <property type="match status" value="1"/>
</dbReference>
<keyword evidence="1" id="KW-0285">Flavoprotein</keyword>
<dbReference type="NCBIfam" id="TIGR02963">
    <property type="entry name" value="xanthine_xdhA"/>
    <property type="match status" value="1"/>
</dbReference>
<dbReference type="InterPro" id="IPR012675">
    <property type="entry name" value="Beta-grasp_dom_sf"/>
</dbReference>
<evidence type="ECO:0000313" key="8">
    <source>
        <dbReference type="EMBL" id="TVO66456.1"/>
    </source>
</evidence>
<keyword evidence="4 8" id="KW-0560">Oxidoreductase</keyword>
<dbReference type="InterPro" id="IPR002888">
    <property type="entry name" value="2Fe-2S-bd"/>
</dbReference>
<dbReference type="InterPro" id="IPR036318">
    <property type="entry name" value="FAD-bd_PCMH-like_sf"/>
</dbReference>
<dbReference type="PROSITE" id="PS51085">
    <property type="entry name" value="2FE2S_FER_2"/>
    <property type="match status" value="1"/>
</dbReference>
<keyword evidence="5" id="KW-0408">Iron</keyword>
<evidence type="ECO:0000259" key="6">
    <source>
        <dbReference type="PROSITE" id="PS51085"/>
    </source>
</evidence>
<dbReference type="EMBL" id="VMKP01000001">
    <property type="protein sequence ID" value="TVO66456.1"/>
    <property type="molecule type" value="Genomic_DNA"/>
</dbReference>
<keyword evidence="3" id="KW-0274">FAD</keyword>
<dbReference type="InterPro" id="IPR014307">
    <property type="entry name" value="Xanthine_DH_ssu"/>
</dbReference>
<dbReference type="GO" id="GO:0004854">
    <property type="term" value="F:xanthine dehydrogenase activity"/>
    <property type="evidence" value="ECO:0007669"/>
    <property type="project" value="UniProtKB-EC"/>
</dbReference>
<dbReference type="Gene3D" id="1.10.150.120">
    <property type="entry name" value="[2Fe-2S]-binding domain"/>
    <property type="match status" value="1"/>
</dbReference>
<dbReference type="InterPro" id="IPR016169">
    <property type="entry name" value="FAD-bd_PCMH_sub2"/>
</dbReference>
<feature type="domain" description="2Fe-2S ferredoxin-type" evidence="6">
    <location>
        <begin position="1"/>
        <end position="85"/>
    </location>
</feature>
<evidence type="ECO:0000259" key="7">
    <source>
        <dbReference type="PROSITE" id="PS51387"/>
    </source>
</evidence>
<sequence length="485" mass="52719">MIEFLIHNTLRQETRLDPNLTILRYLREVHGKTGTKEGCASGDCGACTVVLAEPGDDGLRYQAINACIALVPTLHGKQLITVEDLAQPDGLHPVQQAMADLHGSQCGFCTPGFVMSLFALGKNAPEGGRANTVEAIAGNLCRCTGYRPIIDASLQALEVMRQREWPADTFDADSVETRQRLRKIALGPDQSLHDRLNTSHLPTTADEVADCLERHPEARLVAGATDLGLDITQQHQTVSRLIHLDHVADLQAIVFDDTSIEIGAAASLTDCHATLAEAFPDFGQLLDRFASTQIRNRATLGGNLATASPIGDTPPLLIALDATLVLRRGTRQREVPADGFFHGYRRTDLQTGEFIERVRIPRKANQRLFAYKVSKRLDDDISAVCGAFSFALDPASQQIQRVRIAFGGMAATPARARACEAILGGAALTGDIIEQACAALNHDYSPISDARASQDYRREIAGSLLRRACTRLQDNHEPLTVTDYA</sequence>
<dbReference type="InterPro" id="IPR016166">
    <property type="entry name" value="FAD-bd_PCMH"/>
</dbReference>
<dbReference type="PANTHER" id="PTHR45444:SF3">
    <property type="entry name" value="XANTHINE DEHYDROGENASE"/>
    <property type="match status" value="1"/>
</dbReference>
<keyword evidence="9" id="KW-1185">Reference proteome</keyword>
<dbReference type="PIRSF" id="PIRSF036557">
    <property type="entry name" value="XdhA_RC"/>
    <property type="match status" value="1"/>
</dbReference>
<dbReference type="InterPro" id="IPR036010">
    <property type="entry name" value="2Fe-2S_ferredoxin-like_sf"/>
</dbReference>
<dbReference type="Gene3D" id="3.10.20.30">
    <property type="match status" value="1"/>
</dbReference>
<dbReference type="CDD" id="cd00207">
    <property type="entry name" value="fer2"/>
    <property type="match status" value="1"/>
</dbReference>
<dbReference type="GO" id="GO:0005506">
    <property type="term" value="F:iron ion binding"/>
    <property type="evidence" value="ECO:0007669"/>
    <property type="project" value="InterPro"/>
</dbReference>
<dbReference type="InterPro" id="IPR002346">
    <property type="entry name" value="Mopterin_DH_FAD-bd"/>
</dbReference>
<feature type="domain" description="FAD-binding PCMH-type" evidence="7">
    <location>
        <begin position="192"/>
        <end position="365"/>
    </location>
</feature>
<dbReference type="Gene3D" id="3.30.465.10">
    <property type="match status" value="1"/>
</dbReference>
<dbReference type="Pfam" id="PF00941">
    <property type="entry name" value="FAD_binding_5"/>
    <property type="match status" value="1"/>
</dbReference>
<dbReference type="InterPro" id="IPR001041">
    <property type="entry name" value="2Fe-2S_ferredoxin-type"/>
</dbReference>
<dbReference type="GO" id="GO:0051537">
    <property type="term" value="F:2 iron, 2 sulfur cluster binding"/>
    <property type="evidence" value="ECO:0007669"/>
    <property type="project" value="InterPro"/>
</dbReference>
<organism evidence="8 9">
    <name type="scientific">Spiribacter aquaticus</name>
    <dbReference type="NCBI Taxonomy" id="1935996"/>
    <lineage>
        <taxon>Bacteria</taxon>
        <taxon>Pseudomonadati</taxon>
        <taxon>Pseudomonadota</taxon>
        <taxon>Gammaproteobacteria</taxon>
        <taxon>Chromatiales</taxon>
        <taxon>Ectothiorhodospiraceae</taxon>
        <taxon>Spiribacter</taxon>
    </lineage>
</organism>
<dbReference type="InterPro" id="IPR036884">
    <property type="entry name" value="2Fe-2S-bd_dom_sf"/>
</dbReference>
<dbReference type="InterPro" id="IPR005107">
    <property type="entry name" value="CO_DH_flav_C"/>
</dbReference>
<dbReference type="GO" id="GO:0071949">
    <property type="term" value="F:FAD binding"/>
    <property type="evidence" value="ECO:0007669"/>
    <property type="project" value="InterPro"/>
</dbReference>
<dbReference type="Pfam" id="PF01799">
    <property type="entry name" value="Fer2_2"/>
    <property type="match status" value="1"/>
</dbReference>